<dbReference type="InParanoid" id="A0A177BX10"/>
<dbReference type="GeneID" id="28768773"/>
<dbReference type="AlphaFoldDB" id="A0A177BX10"/>
<proteinExistence type="predicted"/>
<protein>
    <submittedName>
        <fullName evidence="1">Uncharacterized protein</fullName>
    </submittedName>
</protein>
<keyword evidence="2" id="KW-1185">Reference proteome</keyword>
<dbReference type="RefSeq" id="XP_018030210.1">
    <property type="nucleotide sequence ID" value="XM_018185287.1"/>
</dbReference>
<accession>A0A177BX10</accession>
<name>A0A177BX10_9PLEO</name>
<organism evidence="1 2">
    <name type="scientific">Paraphaeosphaeria sporulosa</name>
    <dbReference type="NCBI Taxonomy" id="1460663"/>
    <lineage>
        <taxon>Eukaryota</taxon>
        <taxon>Fungi</taxon>
        <taxon>Dikarya</taxon>
        <taxon>Ascomycota</taxon>
        <taxon>Pezizomycotina</taxon>
        <taxon>Dothideomycetes</taxon>
        <taxon>Pleosporomycetidae</taxon>
        <taxon>Pleosporales</taxon>
        <taxon>Massarineae</taxon>
        <taxon>Didymosphaeriaceae</taxon>
        <taxon>Paraphaeosphaeria</taxon>
    </lineage>
</organism>
<reference evidence="1 2" key="1">
    <citation type="submission" date="2016-05" db="EMBL/GenBank/DDBJ databases">
        <title>Comparative analysis of secretome profiles of manganese(II)-oxidizing ascomycete fungi.</title>
        <authorList>
            <consortium name="DOE Joint Genome Institute"/>
            <person name="Zeiner C.A."/>
            <person name="Purvine S.O."/>
            <person name="Zink E.M."/>
            <person name="Wu S."/>
            <person name="Pasa-Tolic L."/>
            <person name="Chaput D.L."/>
            <person name="Haridas S."/>
            <person name="Grigoriev I.V."/>
            <person name="Santelli C.M."/>
            <person name="Hansel C.M."/>
        </authorList>
    </citation>
    <scope>NUCLEOTIDE SEQUENCE [LARGE SCALE GENOMIC DNA]</scope>
    <source>
        <strain evidence="1 2">AP3s5-JAC2a</strain>
    </source>
</reference>
<evidence type="ECO:0000313" key="1">
    <source>
        <dbReference type="EMBL" id="OAF99844.1"/>
    </source>
</evidence>
<gene>
    <name evidence="1" type="ORF">CC84DRAFT_1264173</name>
</gene>
<evidence type="ECO:0000313" key="2">
    <source>
        <dbReference type="Proteomes" id="UP000077069"/>
    </source>
</evidence>
<dbReference type="Proteomes" id="UP000077069">
    <property type="component" value="Unassembled WGS sequence"/>
</dbReference>
<sequence>MADIDDINAVQSPLDLCKFSHVFGSSDDDSNDAGSGGLAYDLIDGTDHYYVSAATVALISRDASYILTSLSDPTHSTPAIYANYITYMATPQPTNIATTVVSLVMHLFFHIADGPNPCLWTAVRKEGGPGHESELYDAIHPHLLEPAELHCRERFVEKVKAWRRIGAYYAFFARQLSLGALICVRDLLHPTDIRSCARGSDDHYDASEEADMRQPGRDASLMKYLEDEVKILEEAKTSGADEVMHALLWDVFSNFFLGFDGDGLGGTFGCGTEFSRGEKARGLFPGFERDVEGE</sequence>
<dbReference type="OrthoDB" id="3663031at2759"/>
<dbReference type="EMBL" id="KV441561">
    <property type="protein sequence ID" value="OAF99844.1"/>
    <property type="molecule type" value="Genomic_DNA"/>
</dbReference>